<dbReference type="AlphaFoldDB" id="A0A1G8NZG2"/>
<dbReference type="PANTHER" id="PTHR45436:SF8">
    <property type="entry name" value="HISTIDINE KINASE"/>
    <property type="match status" value="1"/>
</dbReference>
<dbReference type="Pfam" id="PF00512">
    <property type="entry name" value="HisKA"/>
    <property type="match status" value="1"/>
</dbReference>
<dbReference type="InterPro" id="IPR050428">
    <property type="entry name" value="TCS_sensor_his_kinase"/>
</dbReference>
<feature type="transmembrane region" description="Helical" evidence="11">
    <location>
        <begin position="20"/>
        <end position="42"/>
    </location>
</feature>
<dbReference type="Proteomes" id="UP000198606">
    <property type="component" value="Unassembled WGS sequence"/>
</dbReference>
<feature type="domain" description="Histidine kinase" evidence="12">
    <location>
        <begin position="249"/>
        <end position="459"/>
    </location>
</feature>
<evidence type="ECO:0000256" key="3">
    <source>
        <dbReference type="ARBA" id="ARBA00012438"/>
    </source>
</evidence>
<dbReference type="Gene3D" id="3.30.565.10">
    <property type="entry name" value="Histidine kinase-like ATPase, C-terminal domain"/>
    <property type="match status" value="1"/>
</dbReference>
<dbReference type="PROSITE" id="PS50885">
    <property type="entry name" value="HAMP"/>
    <property type="match status" value="1"/>
</dbReference>
<evidence type="ECO:0000313" key="15">
    <source>
        <dbReference type="Proteomes" id="UP000198606"/>
    </source>
</evidence>
<name>A0A1G8NZG2_9GAMM</name>
<evidence type="ECO:0000256" key="6">
    <source>
        <dbReference type="ARBA" id="ARBA00022692"/>
    </source>
</evidence>
<evidence type="ECO:0000313" key="14">
    <source>
        <dbReference type="EMBL" id="SDI85633.1"/>
    </source>
</evidence>
<evidence type="ECO:0000256" key="2">
    <source>
        <dbReference type="ARBA" id="ARBA00004370"/>
    </source>
</evidence>
<feature type="transmembrane region" description="Helical" evidence="11">
    <location>
        <begin position="163"/>
        <end position="188"/>
    </location>
</feature>
<dbReference type="PRINTS" id="PR00344">
    <property type="entry name" value="BCTRLSENSOR"/>
</dbReference>
<dbReference type="GO" id="GO:0000155">
    <property type="term" value="F:phosphorelay sensor kinase activity"/>
    <property type="evidence" value="ECO:0007669"/>
    <property type="project" value="InterPro"/>
</dbReference>
<dbReference type="SUPFAM" id="SSF55874">
    <property type="entry name" value="ATPase domain of HSP90 chaperone/DNA topoisomerase II/histidine kinase"/>
    <property type="match status" value="1"/>
</dbReference>
<evidence type="ECO:0000256" key="11">
    <source>
        <dbReference type="SAM" id="Phobius"/>
    </source>
</evidence>
<evidence type="ECO:0000259" key="12">
    <source>
        <dbReference type="PROSITE" id="PS50109"/>
    </source>
</evidence>
<dbReference type="PANTHER" id="PTHR45436">
    <property type="entry name" value="SENSOR HISTIDINE KINASE YKOH"/>
    <property type="match status" value="1"/>
</dbReference>
<accession>A0A1G8NZG2</accession>
<gene>
    <name evidence="14" type="ORF">SAMN05216588_12678</name>
</gene>
<evidence type="ECO:0000259" key="13">
    <source>
        <dbReference type="PROSITE" id="PS50885"/>
    </source>
</evidence>
<protein>
    <recommendedName>
        <fullName evidence="3">histidine kinase</fullName>
        <ecNumber evidence="3">2.7.13.3</ecNumber>
    </recommendedName>
</protein>
<evidence type="ECO:0000256" key="5">
    <source>
        <dbReference type="ARBA" id="ARBA00022679"/>
    </source>
</evidence>
<sequence length="477" mass="53106">MYLADDRLHQLLNTSSFRQATTVAFICLLIALASIILSNHLLEIIMRNHVRDMILLDIRTQQMHGRLANAPQVASALRYRQPIEIRKDRHSIVLDSQGTALYGDAHLFPSDCPAPCETNWRHVELRDAQGNPSEMLGLLVPLDDGGQYFSAYDLRPMLERTRIIPLMAGAGLLIILLSILIISLPFSLRNLYRINRIRDALVLYAGGDHSVKVPYDHQGDEFDQLGEEINHALLRINRLMDDVQNITSHIAHELRTPLTRLQNRLLNVADTLEGESREELLRAVQDSERIQNLFRAVMRVAEVETGRCAHQFSTLGARQLLNDICDYYLPLAEERGCELQIRHNDLQLYGDQALLFQALANLIDNALKYAPAGQPIMLTACGHGGWTHLSVADSGPGIPAELNGTAIERFQRLNLNAEIPGNGLGLTLTKAIAELHGGELLLEDNRPGLRAILRLKAVVRPVAENATPDAPKAAPLT</sequence>
<evidence type="ECO:0000256" key="9">
    <source>
        <dbReference type="ARBA" id="ARBA00023012"/>
    </source>
</evidence>
<dbReference type="SUPFAM" id="SSF47384">
    <property type="entry name" value="Homodimeric domain of signal transducing histidine kinase"/>
    <property type="match status" value="1"/>
</dbReference>
<dbReference type="Pfam" id="PF02518">
    <property type="entry name" value="HATPase_c"/>
    <property type="match status" value="1"/>
</dbReference>
<keyword evidence="9" id="KW-0902">Two-component regulatory system</keyword>
<keyword evidence="7 14" id="KW-0418">Kinase</keyword>
<dbReference type="InterPro" id="IPR003660">
    <property type="entry name" value="HAMP_dom"/>
</dbReference>
<evidence type="ECO:0000256" key="10">
    <source>
        <dbReference type="ARBA" id="ARBA00023136"/>
    </source>
</evidence>
<dbReference type="GO" id="GO:0005886">
    <property type="term" value="C:plasma membrane"/>
    <property type="evidence" value="ECO:0007669"/>
    <property type="project" value="TreeGrafter"/>
</dbReference>
<keyword evidence="4" id="KW-0597">Phosphoprotein</keyword>
<dbReference type="SMART" id="SM00388">
    <property type="entry name" value="HisKA"/>
    <property type="match status" value="1"/>
</dbReference>
<dbReference type="SMART" id="SM00387">
    <property type="entry name" value="HATPase_c"/>
    <property type="match status" value="1"/>
</dbReference>
<dbReference type="InterPro" id="IPR003661">
    <property type="entry name" value="HisK_dim/P_dom"/>
</dbReference>
<keyword evidence="5" id="KW-0808">Transferase</keyword>
<keyword evidence="8 11" id="KW-1133">Transmembrane helix</keyword>
<dbReference type="PROSITE" id="PS50109">
    <property type="entry name" value="HIS_KIN"/>
    <property type="match status" value="1"/>
</dbReference>
<evidence type="ECO:0000256" key="1">
    <source>
        <dbReference type="ARBA" id="ARBA00000085"/>
    </source>
</evidence>
<keyword evidence="10 11" id="KW-0472">Membrane</keyword>
<dbReference type="RefSeq" id="WP_084308573.1">
    <property type="nucleotide sequence ID" value="NZ_FNDG01000026.1"/>
</dbReference>
<dbReference type="InterPro" id="IPR004358">
    <property type="entry name" value="Sig_transdc_His_kin-like_C"/>
</dbReference>
<dbReference type="InterPro" id="IPR036890">
    <property type="entry name" value="HATPase_C_sf"/>
</dbReference>
<evidence type="ECO:0000256" key="7">
    <source>
        <dbReference type="ARBA" id="ARBA00022777"/>
    </source>
</evidence>
<dbReference type="CDD" id="cd00075">
    <property type="entry name" value="HATPase"/>
    <property type="match status" value="1"/>
</dbReference>
<comment type="subcellular location">
    <subcellularLocation>
        <location evidence="2">Membrane</location>
    </subcellularLocation>
</comment>
<dbReference type="InterPro" id="IPR036097">
    <property type="entry name" value="HisK_dim/P_sf"/>
</dbReference>
<dbReference type="EMBL" id="FNDG01000026">
    <property type="protein sequence ID" value="SDI85633.1"/>
    <property type="molecule type" value="Genomic_DNA"/>
</dbReference>
<evidence type="ECO:0000256" key="4">
    <source>
        <dbReference type="ARBA" id="ARBA00022553"/>
    </source>
</evidence>
<keyword evidence="6 11" id="KW-0812">Transmembrane</keyword>
<organism evidence="14 15">
    <name type="scientific">Phytopseudomonas flavescens</name>
    <dbReference type="NCBI Taxonomy" id="29435"/>
    <lineage>
        <taxon>Bacteria</taxon>
        <taxon>Pseudomonadati</taxon>
        <taxon>Pseudomonadota</taxon>
        <taxon>Gammaproteobacteria</taxon>
        <taxon>Pseudomonadales</taxon>
        <taxon>Pseudomonadaceae</taxon>
        <taxon>Phytopseudomonas</taxon>
    </lineage>
</organism>
<reference evidence="14 15" key="1">
    <citation type="submission" date="2016-10" db="EMBL/GenBank/DDBJ databases">
        <authorList>
            <person name="de Groot N.N."/>
        </authorList>
    </citation>
    <scope>NUCLEOTIDE SEQUENCE [LARGE SCALE GENOMIC DNA]</scope>
    <source>
        <strain evidence="14 15">LMG 18387</strain>
    </source>
</reference>
<feature type="domain" description="HAMP" evidence="13">
    <location>
        <begin position="193"/>
        <end position="241"/>
    </location>
</feature>
<dbReference type="Gene3D" id="1.10.287.130">
    <property type="match status" value="1"/>
</dbReference>
<proteinExistence type="predicted"/>
<dbReference type="InterPro" id="IPR005467">
    <property type="entry name" value="His_kinase_dom"/>
</dbReference>
<dbReference type="EC" id="2.7.13.3" evidence="3"/>
<evidence type="ECO:0000256" key="8">
    <source>
        <dbReference type="ARBA" id="ARBA00022989"/>
    </source>
</evidence>
<comment type="catalytic activity">
    <reaction evidence="1">
        <text>ATP + protein L-histidine = ADP + protein N-phospho-L-histidine.</text>
        <dbReference type="EC" id="2.7.13.3"/>
    </reaction>
</comment>
<dbReference type="STRING" id="29435.SAMN05216588_12678"/>
<dbReference type="CDD" id="cd00082">
    <property type="entry name" value="HisKA"/>
    <property type="match status" value="1"/>
</dbReference>
<dbReference type="InterPro" id="IPR003594">
    <property type="entry name" value="HATPase_dom"/>
</dbReference>